<dbReference type="VEuPathDB" id="FungiDB:FOC1_g10004250"/>
<dbReference type="GO" id="GO:0003677">
    <property type="term" value="F:DNA binding"/>
    <property type="evidence" value="ECO:0007669"/>
    <property type="project" value="UniProtKB-KW"/>
</dbReference>
<dbReference type="GO" id="GO:0003700">
    <property type="term" value="F:DNA-binding transcription factor activity"/>
    <property type="evidence" value="ECO:0007669"/>
    <property type="project" value="InterPro"/>
</dbReference>
<evidence type="ECO:0000313" key="6">
    <source>
        <dbReference type="Proteomes" id="UP000285084"/>
    </source>
</evidence>
<dbReference type="EMBL" id="MRCX01001099">
    <property type="protein sequence ID" value="RKK53453.1"/>
    <property type="molecule type" value="Genomic_DNA"/>
</dbReference>
<dbReference type="Pfam" id="PF04082">
    <property type="entry name" value="Fungal_trans"/>
    <property type="match status" value="1"/>
</dbReference>
<feature type="signal peptide" evidence="3">
    <location>
        <begin position="1"/>
        <end position="23"/>
    </location>
</feature>
<gene>
    <name evidence="5" type="ORF">BFJ69_g17824</name>
</gene>
<dbReference type="VEuPathDB" id="FungiDB:FOZG_15522"/>
<accession>A0A420M755</accession>
<sequence length="519" mass="59151">MLETIRIYSLLTVLCALIIRSDLLPESDTLATLFLQASETMLRLYLSQDIAAPSSTSLSIRILQAACHHFVGTPNLAWHSIDEAVRLTLQMRLYDERSYEHLEPIEAKLCRNSFWHLYASDRSASLLNSRPLQLDKFHLEVSFTALEHLDKLPPLLDQTRLEHQGVFEDLLMQGFRKDHEVWDLGQAVLSDLRLFLATNNRAGERADMTPGQERALSELYLRFLSIVDDFPTHIASPATFHATDENITEYQRRAFWVQNANIMITYHYLRMKILDRFIDAELPHLLGVSSSPLSLAWKKVEIGHDLFCVLTGVPFEALQSNGEPCATPSTQAELSPNLLATTPSVMVRRNYTEDDVAEAIFDTTDRGLSQNEAAQKRGVPQWTISRRLSGQASRNERIQAHQRIPKSQEETLIRWVLRQESLGYAPSHSQVRACVEAILQQQGDNKPLGKHWTTRFVKRHPKLSTKIGKRQEAARFDGFTPKAVNWYFDIRENEYGWIKPENTVNVDEGGIMVGFGKSS</sequence>
<feature type="domain" description="HTH CENPB-type" evidence="4">
    <location>
        <begin position="396"/>
        <end position="466"/>
    </location>
</feature>
<name>A0A420M755_FUSOX</name>
<dbReference type="VEuPathDB" id="FungiDB:FOXG_19305"/>
<evidence type="ECO:0000256" key="3">
    <source>
        <dbReference type="SAM" id="SignalP"/>
    </source>
</evidence>
<dbReference type="SMART" id="SM00674">
    <property type="entry name" value="CENPB"/>
    <property type="match status" value="1"/>
</dbReference>
<dbReference type="VEuPathDB" id="FungiDB:HZS61_002617"/>
<dbReference type="VEuPathDB" id="FungiDB:FOMG_09647"/>
<dbReference type="GO" id="GO:0006351">
    <property type="term" value="P:DNA-templated transcription"/>
    <property type="evidence" value="ECO:0007669"/>
    <property type="project" value="InterPro"/>
</dbReference>
<evidence type="ECO:0000259" key="4">
    <source>
        <dbReference type="PROSITE" id="PS51253"/>
    </source>
</evidence>
<reference evidence="5 6" key="1">
    <citation type="journal article" date="2018" name="Sci. Rep.">
        <title>Characterisation of pathogen-specific regions and novel effector candidates in Fusarium oxysporum f. sp. cepae.</title>
        <authorList>
            <person name="Armitage A.D."/>
            <person name="Taylor A."/>
            <person name="Sobczyk M.K."/>
            <person name="Baxter L."/>
            <person name="Greenfield B.P."/>
            <person name="Bates H.J."/>
            <person name="Wilson F."/>
            <person name="Jackson A.C."/>
            <person name="Ott S."/>
            <person name="Harrison R.J."/>
            <person name="Clarkson J.P."/>
        </authorList>
    </citation>
    <scope>NUCLEOTIDE SEQUENCE [LARGE SCALE GENOMIC DNA]</scope>
    <source>
        <strain evidence="5 6">Fo_A13</strain>
    </source>
</reference>
<evidence type="ECO:0000256" key="1">
    <source>
        <dbReference type="ARBA" id="ARBA00023125"/>
    </source>
</evidence>
<keyword evidence="3" id="KW-0732">Signal</keyword>
<dbReference type="GO" id="GO:0008270">
    <property type="term" value="F:zinc ion binding"/>
    <property type="evidence" value="ECO:0007669"/>
    <property type="project" value="InterPro"/>
</dbReference>
<organism evidence="5 6">
    <name type="scientific">Fusarium oxysporum</name>
    <name type="common">Fusarium vascular wilt</name>
    <dbReference type="NCBI Taxonomy" id="5507"/>
    <lineage>
        <taxon>Eukaryota</taxon>
        <taxon>Fungi</taxon>
        <taxon>Dikarya</taxon>
        <taxon>Ascomycota</taxon>
        <taxon>Pezizomycotina</taxon>
        <taxon>Sordariomycetes</taxon>
        <taxon>Hypocreomycetidae</taxon>
        <taxon>Hypocreales</taxon>
        <taxon>Nectriaceae</taxon>
        <taxon>Fusarium</taxon>
        <taxon>Fusarium oxysporum species complex</taxon>
    </lineage>
</organism>
<dbReference type="CDD" id="cd12148">
    <property type="entry name" value="fungal_TF_MHR"/>
    <property type="match status" value="1"/>
</dbReference>
<dbReference type="InterPro" id="IPR007219">
    <property type="entry name" value="XnlR_reg_dom"/>
</dbReference>
<dbReference type="VEuPathDB" id="FungiDB:HZS61_010788"/>
<feature type="non-terminal residue" evidence="5">
    <location>
        <position position="519"/>
    </location>
</feature>
<dbReference type="InterPro" id="IPR050987">
    <property type="entry name" value="AtrR-like"/>
</dbReference>
<dbReference type="SUPFAM" id="SSF46689">
    <property type="entry name" value="Homeodomain-like"/>
    <property type="match status" value="1"/>
</dbReference>
<dbReference type="VEuPathDB" id="FungiDB:FOIG_10356"/>
<dbReference type="Pfam" id="PF05225">
    <property type="entry name" value="HTH_psq"/>
    <property type="match status" value="1"/>
</dbReference>
<dbReference type="PANTHER" id="PTHR46910">
    <property type="entry name" value="TRANSCRIPTION FACTOR PDR1"/>
    <property type="match status" value="1"/>
</dbReference>
<protein>
    <recommendedName>
        <fullName evidence="4">HTH CENPB-type domain-containing protein</fullName>
    </recommendedName>
</protein>
<dbReference type="InterPro" id="IPR007889">
    <property type="entry name" value="HTH_Psq"/>
</dbReference>
<dbReference type="AlphaFoldDB" id="A0A420M755"/>
<dbReference type="VEuPathDB" id="FungiDB:FOC4_g10005687"/>
<proteinExistence type="predicted"/>
<dbReference type="PROSITE" id="PS51253">
    <property type="entry name" value="HTH_CENPB"/>
    <property type="match status" value="1"/>
</dbReference>
<dbReference type="InterPro" id="IPR006600">
    <property type="entry name" value="HTH_CenpB_DNA-bd_dom"/>
</dbReference>
<dbReference type="SMART" id="SM00906">
    <property type="entry name" value="Fungal_trans"/>
    <property type="match status" value="1"/>
</dbReference>
<comment type="caution">
    <text evidence="5">The sequence shown here is derived from an EMBL/GenBank/DDBJ whole genome shotgun (WGS) entry which is preliminary data.</text>
</comment>
<feature type="chain" id="PRO_5019587275" description="HTH CENPB-type domain-containing protein" evidence="3">
    <location>
        <begin position="24"/>
        <end position="519"/>
    </location>
</feature>
<dbReference type="InterPro" id="IPR009057">
    <property type="entry name" value="Homeodomain-like_sf"/>
</dbReference>
<dbReference type="Pfam" id="PF03221">
    <property type="entry name" value="HTH_Tnp_Tc5"/>
    <property type="match status" value="1"/>
</dbReference>
<evidence type="ECO:0000256" key="2">
    <source>
        <dbReference type="ARBA" id="ARBA00023242"/>
    </source>
</evidence>
<evidence type="ECO:0000313" key="5">
    <source>
        <dbReference type="EMBL" id="RKK53453.1"/>
    </source>
</evidence>
<dbReference type="Proteomes" id="UP000285084">
    <property type="component" value="Unassembled WGS sequence"/>
</dbReference>
<dbReference type="PANTHER" id="PTHR46910:SF1">
    <property type="entry name" value="MISCELLANEOUS ZN(II)2CYS6 TRANSCRIPTION FACTOR (EUROFUNG)-RELATED"/>
    <property type="match status" value="1"/>
</dbReference>
<keyword evidence="2" id="KW-0539">Nucleus</keyword>
<keyword evidence="1" id="KW-0238">DNA-binding</keyword>